<dbReference type="Pfam" id="PF09983">
    <property type="entry name" value="JetD_C"/>
    <property type="match status" value="1"/>
</dbReference>
<reference evidence="2 3" key="1">
    <citation type="submission" date="2019-03" db="EMBL/GenBank/DDBJ databases">
        <title>Draft genome sequences of novel Actinobacteria.</title>
        <authorList>
            <person name="Sahin N."/>
            <person name="Ay H."/>
            <person name="Saygin H."/>
        </authorList>
    </citation>
    <scope>NUCLEOTIDE SEQUENCE [LARGE SCALE GENOMIC DNA]</scope>
    <source>
        <strain evidence="2 3">JCM 13523</strain>
    </source>
</reference>
<dbReference type="Proteomes" id="UP000295124">
    <property type="component" value="Unassembled WGS sequence"/>
</dbReference>
<dbReference type="EMBL" id="SMKX01000029">
    <property type="protein sequence ID" value="TDD60001.1"/>
    <property type="molecule type" value="Genomic_DNA"/>
</dbReference>
<organism evidence="2 3">
    <name type="scientific">Kribbella antibiotica</name>
    <dbReference type="NCBI Taxonomy" id="190195"/>
    <lineage>
        <taxon>Bacteria</taxon>
        <taxon>Bacillati</taxon>
        <taxon>Actinomycetota</taxon>
        <taxon>Actinomycetes</taxon>
        <taxon>Propionibacteriales</taxon>
        <taxon>Kribbellaceae</taxon>
        <taxon>Kribbella</taxon>
    </lineage>
</organism>
<dbReference type="InterPro" id="IPR024534">
    <property type="entry name" value="JetD_C"/>
</dbReference>
<feature type="domain" description="Wadjet protein JetD C-terminal" evidence="1">
    <location>
        <begin position="195"/>
        <end position="339"/>
    </location>
</feature>
<proteinExistence type="predicted"/>
<name>A0A4R4ZMD4_9ACTN</name>
<protein>
    <recommendedName>
        <fullName evidence="1">Wadjet protein JetD C-terminal domain-containing protein</fullName>
    </recommendedName>
</protein>
<accession>A0A4R4ZMD4</accession>
<dbReference type="OrthoDB" id="8263792at2"/>
<sequence>MRSALAQRLADGVAASSTQQVSLDVLYDAAVAFDRSLASAPTARAEIRGALDELVAAGLLTFPVSPAHFDVREVPRLPLWVRRPPRGRTGREGLSMRVWPAALEAAGQIATQTSDLDVLEAVSAFLRSGGAQRPSVPARERSLQLFGDEKRLDSLTRTRLFTSGALTLDLLRCHPVPIPFVSQWVEGQPDPRGVALLIAENHHTYTSLLEITRSQAAQGGPQRHVGYGTGSQFPSAVLTVPLLKPRPKRIVYFGDVDLKGLQIPASADRTAQQANLPPVTPAWPLYELLFDVAPRRSTTEIPADSAADAARWLGPLASSARELLITGLRLPQEAVGHERLTDHPNALLNI</sequence>
<keyword evidence="3" id="KW-1185">Reference proteome</keyword>
<dbReference type="RefSeq" id="WP_132167505.1">
    <property type="nucleotide sequence ID" value="NZ_SMKX01000029.1"/>
</dbReference>
<gene>
    <name evidence="2" type="ORF">E1263_12960</name>
</gene>
<evidence type="ECO:0000259" key="1">
    <source>
        <dbReference type="Pfam" id="PF09983"/>
    </source>
</evidence>
<evidence type="ECO:0000313" key="3">
    <source>
        <dbReference type="Proteomes" id="UP000295124"/>
    </source>
</evidence>
<comment type="caution">
    <text evidence="2">The sequence shown here is derived from an EMBL/GenBank/DDBJ whole genome shotgun (WGS) entry which is preliminary data.</text>
</comment>
<evidence type="ECO:0000313" key="2">
    <source>
        <dbReference type="EMBL" id="TDD60001.1"/>
    </source>
</evidence>
<dbReference type="AlphaFoldDB" id="A0A4R4ZMD4"/>